<protein>
    <submittedName>
        <fullName evidence="2">Uncharacterized protein</fullName>
    </submittedName>
</protein>
<evidence type="ECO:0000313" key="3">
    <source>
        <dbReference type="Proteomes" id="UP000800200"/>
    </source>
</evidence>
<feature type="region of interest" description="Disordered" evidence="1">
    <location>
        <begin position="167"/>
        <end position="224"/>
    </location>
</feature>
<dbReference type="AlphaFoldDB" id="A0A6A6E6S0"/>
<proteinExistence type="predicted"/>
<dbReference type="Proteomes" id="UP000800200">
    <property type="component" value="Unassembled WGS sequence"/>
</dbReference>
<evidence type="ECO:0000256" key="1">
    <source>
        <dbReference type="SAM" id="MobiDB-lite"/>
    </source>
</evidence>
<evidence type="ECO:0000313" key="2">
    <source>
        <dbReference type="EMBL" id="KAF2186279.1"/>
    </source>
</evidence>
<feature type="region of interest" description="Disordered" evidence="1">
    <location>
        <begin position="111"/>
        <end position="145"/>
    </location>
</feature>
<dbReference type="EMBL" id="ML994630">
    <property type="protein sequence ID" value="KAF2186279.1"/>
    <property type="molecule type" value="Genomic_DNA"/>
</dbReference>
<feature type="compositionally biased region" description="Polar residues" evidence="1">
    <location>
        <begin position="131"/>
        <end position="145"/>
    </location>
</feature>
<name>A0A6A6E6S0_9PEZI</name>
<reference evidence="2" key="1">
    <citation type="journal article" date="2020" name="Stud. Mycol.">
        <title>101 Dothideomycetes genomes: a test case for predicting lifestyles and emergence of pathogens.</title>
        <authorList>
            <person name="Haridas S."/>
            <person name="Albert R."/>
            <person name="Binder M."/>
            <person name="Bloem J."/>
            <person name="Labutti K."/>
            <person name="Salamov A."/>
            <person name="Andreopoulos B."/>
            <person name="Baker S."/>
            <person name="Barry K."/>
            <person name="Bills G."/>
            <person name="Bluhm B."/>
            <person name="Cannon C."/>
            <person name="Castanera R."/>
            <person name="Culley D."/>
            <person name="Daum C."/>
            <person name="Ezra D."/>
            <person name="Gonzalez J."/>
            <person name="Henrissat B."/>
            <person name="Kuo A."/>
            <person name="Liang C."/>
            <person name="Lipzen A."/>
            <person name="Lutzoni F."/>
            <person name="Magnuson J."/>
            <person name="Mondo S."/>
            <person name="Nolan M."/>
            <person name="Ohm R."/>
            <person name="Pangilinan J."/>
            <person name="Park H.-J."/>
            <person name="Ramirez L."/>
            <person name="Alfaro M."/>
            <person name="Sun H."/>
            <person name="Tritt A."/>
            <person name="Yoshinaga Y."/>
            <person name="Zwiers L.-H."/>
            <person name="Turgeon B."/>
            <person name="Goodwin S."/>
            <person name="Spatafora J."/>
            <person name="Crous P."/>
            <person name="Grigoriev I."/>
        </authorList>
    </citation>
    <scope>NUCLEOTIDE SEQUENCE</scope>
    <source>
        <strain evidence="2">CBS 207.26</strain>
    </source>
</reference>
<feature type="region of interest" description="Disordered" evidence="1">
    <location>
        <begin position="56"/>
        <end position="96"/>
    </location>
</feature>
<dbReference type="OrthoDB" id="3777003at2759"/>
<feature type="compositionally biased region" description="Polar residues" evidence="1">
    <location>
        <begin position="177"/>
        <end position="197"/>
    </location>
</feature>
<accession>A0A6A6E6S0</accession>
<organism evidence="2 3">
    <name type="scientific">Zopfia rhizophila CBS 207.26</name>
    <dbReference type="NCBI Taxonomy" id="1314779"/>
    <lineage>
        <taxon>Eukaryota</taxon>
        <taxon>Fungi</taxon>
        <taxon>Dikarya</taxon>
        <taxon>Ascomycota</taxon>
        <taxon>Pezizomycotina</taxon>
        <taxon>Dothideomycetes</taxon>
        <taxon>Dothideomycetes incertae sedis</taxon>
        <taxon>Zopfiaceae</taxon>
        <taxon>Zopfia</taxon>
    </lineage>
</organism>
<sequence length="224" mass="25274">MVLFGGLEVVVGGYFIHRYQKNKNEKRRLVEEAHQHRNNTFPGARPHTSYPAYHQPVQQQKYSCYAPQSPPQQRPHTAQPQTQPPPCPTQAQPYPHIQPLRRHDSFSSLSQIPVANGSQPQDLPPLPPRPNQTNISPTQYLRPPQNQVVPQGYAPVSYPYYNAGFSASYPSFEPTLTAPTTYTSNQQAGRHTVNGNWETYGPQSPHGRPQPGERDDDPPPPYRP</sequence>
<gene>
    <name evidence="2" type="ORF">K469DRAFT_706948</name>
</gene>
<keyword evidence="3" id="KW-1185">Reference proteome</keyword>